<dbReference type="eggNOG" id="COG4469">
    <property type="taxonomic scope" value="Bacteria"/>
</dbReference>
<accession>R8B3A4</accession>
<dbReference type="HOGENOM" id="CLU_466764_0_0_6"/>
<sequence length="559" mass="65018">MAGYGDLRVPFGEKNGRLYTPDEVDQGKACGCHCPSCQSPLIANLPKVKRNYFSHHRAKECPGGYETALHRMGKQIIEDAGYVWLPSKSFHFRAHVAEDVYISEKVVFEPHRTELLDVVSEQMAEIWRPDLTANLKNGSTVYIEIKVSHEVDEPKAGALDNLMEIDLATVSPEEVRDLDALREIVLRAAPRHWYRCSLYDDLPRVRAARKRLEDRLPAAKAKFVAEREATEKRELEKFRYEENKERQRELYAPDVEKAFRMQSEEAQTKLHQQMEEKCAPAIRQELARLHAAGHALPDRLPFGTGVRLKGDWIVRCHYSLWQMFVLEHFIINVPVGHHLTVRAVVDAVRSRFGYIKWMDRLATMKLEGKKKGRKRGTWYADTGVWFLSESENQAIKTPYFLMLQYLRRLCDWPYSLLTETGEGYRFTIISNRPHARYLEYQGAEARAEQQREARRRAIKREAEMIETQDAKAILDKLEAEQREAEAEARRFNRNLEIAEGLYRRGVSKGYICNRCHVLMEQLDAMKCVECGSHAVQSKELSTEYYESYPFRLRTMPKMK</sequence>
<dbReference type="OrthoDB" id="9134102at2"/>
<keyword evidence="1" id="KW-0175">Coiled coil</keyword>
<evidence type="ECO:0000313" key="3">
    <source>
        <dbReference type="Proteomes" id="UP000016540"/>
    </source>
</evidence>
<name>R8B3A4_9GAMM</name>
<evidence type="ECO:0008006" key="4">
    <source>
        <dbReference type="Google" id="ProtNLM"/>
    </source>
</evidence>
<feature type="coiled-coil region" evidence="1">
    <location>
        <begin position="440"/>
        <end position="501"/>
    </location>
</feature>
<organism evidence="2 3">
    <name type="scientific">Marinobacter lipolyticus SM19</name>
    <dbReference type="NCBI Taxonomy" id="1318628"/>
    <lineage>
        <taxon>Bacteria</taxon>
        <taxon>Pseudomonadati</taxon>
        <taxon>Pseudomonadota</taxon>
        <taxon>Gammaproteobacteria</taxon>
        <taxon>Pseudomonadales</taxon>
        <taxon>Marinobacteraceae</taxon>
        <taxon>Marinobacter</taxon>
    </lineage>
</organism>
<dbReference type="STRING" id="1318628.MARLIPOL_03265"/>
<proteinExistence type="predicted"/>
<evidence type="ECO:0000313" key="2">
    <source>
        <dbReference type="EMBL" id="EON93019.1"/>
    </source>
</evidence>
<gene>
    <name evidence="2" type="ORF">MARLIPOL_03265</name>
</gene>
<dbReference type="AlphaFoldDB" id="R8B3A4"/>
<protein>
    <recommendedName>
        <fullName evidence="4">Competence CoiA family protein</fullName>
    </recommendedName>
</protein>
<evidence type="ECO:0000256" key="1">
    <source>
        <dbReference type="SAM" id="Coils"/>
    </source>
</evidence>
<dbReference type="EMBL" id="ASAD01000007">
    <property type="protein sequence ID" value="EON93019.1"/>
    <property type="molecule type" value="Genomic_DNA"/>
</dbReference>
<dbReference type="PATRIC" id="fig|1318628.3.peg.649"/>
<dbReference type="Proteomes" id="UP000016540">
    <property type="component" value="Unassembled WGS sequence"/>
</dbReference>
<keyword evidence="3" id="KW-1185">Reference proteome</keyword>
<dbReference type="RefSeq" id="WP_012136651.1">
    <property type="nucleotide sequence ID" value="NZ_KE007306.1"/>
</dbReference>
<reference evidence="2 3" key="1">
    <citation type="journal article" date="2013" name="Genome Announc.">
        <title>Draft Genome Sequence of the Moderately Halophilic Bacterium Marinobacter lipolyticus Strain SM19.</title>
        <authorList>
            <person name="Papke R.T."/>
            <person name="de la Haba R.R."/>
            <person name="Infante-Dominguez C."/>
            <person name="Perez D."/>
            <person name="Sanchez-Porro C."/>
            <person name="Lapierre P."/>
            <person name="Ventosa A."/>
        </authorList>
    </citation>
    <scope>NUCLEOTIDE SEQUENCE [LARGE SCALE GENOMIC DNA]</scope>
    <source>
        <strain evidence="2 3">SM19</strain>
    </source>
</reference>
<comment type="caution">
    <text evidence="2">The sequence shown here is derived from an EMBL/GenBank/DDBJ whole genome shotgun (WGS) entry which is preliminary data.</text>
</comment>